<evidence type="ECO:0000256" key="2">
    <source>
        <dbReference type="ARBA" id="ARBA00022692"/>
    </source>
</evidence>
<comment type="subcellular location">
    <subcellularLocation>
        <location evidence="1">Membrane</location>
    </subcellularLocation>
</comment>
<dbReference type="EMBL" id="BX284601">
    <property type="protein sequence ID" value="CAB01694.2"/>
    <property type="molecule type" value="Genomic_DNA"/>
</dbReference>
<evidence type="ECO:0000256" key="4">
    <source>
        <dbReference type="ARBA" id="ARBA00023136"/>
    </source>
</evidence>
<keyword evidence="4 7" id="KW-0472">Membrane</keyword>
<dbReference type="GO" id="GO:0016020">
    <property type="term" value="C:membrane"/>
    <property type="evidence" value="ECO:0007669"/>
    <property type="project" value="UniProtKB-SubCell"/>
</dbReference>
<evidence type="ECO:0000313" key="9">
    <source>
        <dbReference type="EMBL" id="CAB01694.2"/>
    </source>
</evidence>
<evidence type="ECO:0000313" key="10">
    <source>
        <dbReference type="Proteomes" id="UP000001940"/>
    </source>
</evidence>
<evidence type="ECO:0000256" key="6">
    <source>
        <dbReference type="SAM" id="MobiDB-lite"/>
    </source>
</evidence>
<feature type="region of interest" description="Disordered" evidence="6">
    <location>
        <begin position="280"/>
        <end position="327"/>
    </location>
</feature>
<dbReference type="eggNOG" id="KOG4583">
    <property type="taxonomic scope" value="Eukaryota"/>
</dbReference>
<dbReference type="SMR" id="Q93559"/>
<evidence type="ECO:0000256" key="3">
    <source>
        <dbReference type="ARBA" id="ARBA00022989"/>
    </source>
</evidence>
<dbReference type="GeneID" id="172916"/>
<reference evidence="9 10" key="1">
    <citation type="journal article" date="1998" name="Science">
        <title>Genome sequence of the nematode C. elegans: a platform for investigating biology.</title>
        <authorList>
            <consortium name="The C. elegans sequencing consortium"/>
            <person name="Sulson J.E."/>
            <person name="Waterston R."/>
        </authorList>
    </citation>
    <scope>NUCLEOTIDE SEQUENCE [LARGE SCALE GENOMIC DNA]</scope>
    <source>
        <strain evidence="9 10">Bristol N2</strain>
    </source>
</reference>
<dbReference type="PaxDb" id="6239-F25D7.2"/>
<dbReference type="OrthoDB" id="21589at2759"/>
<dbReference type="FunFam" id="3.10.20.90:FF:000046">
    <property type="entry name" value="Homocysteine-responsive endoplasmic reticulum-resident ubiquitin-like domain member 2 protein"/>
    <property type="match status" value="1"/>
</dbReference>
<dbReference type="PROSITE" id="PS50053">
    <property type="entry name" value="UBIQUITIN_2"/>
    <property type="match status" value="1"/>
</dbReference>
<keyword evidence="5" id="KW-0834">Unfolded protein response</keyword>
<dbReference type="FunCoup" id="Q93559">
    <property type="interactions" value="2349"/>
</dbReference>
<dbReference type="Bgee" id="WBGene00009112">
    <property type="expression patterns" value="Expressed in adult organism and 4 other cell types or tissues"/>
</dbReference>
<evidence type="ECO:0000256" key="7">
    <source>
        <dbReference type="SAM" id="Phobius"/>
    </source>
</evidence>
<dbReference type="PeptideAtlas" id="Q93559"/>
<dbReference type="SMART" id="SM00213">
    <property type="entry name" value="UBQ"/>
    <property type="match status" value="1"/>
</dbReference>
<keyword evidence="10" id="KW-1185">Reference proteome</keyword>
<dbReference type="CTD" id="172916"/>
<dbReference type="WormBase" id="F25D7.2">
    <property type="protein sequence ID" value="CE40045"/>
    <property type="gene ID" value="WBGene00009112"/>
    <property type="gene designation" value="tag-353"/>
</dbReference>
<evidence type="ECO:0000259" key="8">
    <source>
        <dbReference type="PROSITE" id="PS50053"/>
    </source>
</evidence>
<dbReference type="AlphaFoldDB" id="Q93559"/>
<dbReference type="OMA" id="DQTINCC"/>
<keyword evidence="12" id="KW-1267">Proteomics identification</keyword>
<keyword evidence="2 7" id="KW-0812">Transmembrane</keyword>
<proteinExistence type="evidence at protein level"/>
<dbReference type="InterPro" id="IPR039751">
    <property type="entry name" value="HERPUD1/2"/>
</dbReference>
<dbReference type="UCSC" id="F25D7.2">
    <property type="organism name" value="c. elegans"/>
</dbReference>
<dbReference type="KEGG" id="cel:CELE_F25D7.2"/>
<dbReference type="Gene3D" id="3.10.20.90">
    <property type="entry name" value="Phosphatidylinositol 3-kinase Catalytic Subunit, Chain A, domain 1"/>
    <property type="match status" value="1"/>
</dbReference>
<dbReference type="HOGENOM" id="CLU_788252_0_0_1"/>
<dbReference type="GO" id="GO:0030968">
    <property type="term" value="P:endoplasmic reticulum unfolded protein response"/>
    <property type="evidence" value="ECO:0000318"/>
    <property type="project" value="GO_Central"/>
</dbReference>
<dbReference type="RefSeq" id="NP_492722.2">
    <property type="nucleotide sequence ID" value="NM_060321.7"/>
</dbReference>
<evidence type="ECO:0007829" key="12">
    <source>
        <dbReference type="PeptideAtlas" id="Q93559"/>
    </source>
</evidence>
<dbReference type="PANTHER" id="PTHR12943">
    <property type="entry name" value="HOMOCYSTEINE-RESPONSIVE ENDOPLASMIC RETICULUM-RESIDENT UNIQUITIN-LIKE DOMAIN HERPUD PROTEIN FAMILY MEMBER"/>
    <property type="match status" value="1"/>
</dbReference>
<dbReference type="PANTHER" id="PTHR12943:SF27">
    <property type="entry name" value="HOMOCYSTEINE-INDUCED ENDOPLASMIC RETICULUM PROTEIN, ISOFORM A"/>
    <property type="match status" value="1"/>
</dbReference>
<dbReference type="STRING" id="6239.F25D7.2.2"/>
<dbReference type="Proteomes" id="UP000001940">
    <property type="component" value="Chromosome I"/>
</dbReference>
<dbReference type="InterPro" id="IPR000626">
    <property type="entry name" value="Ubiquitin-like_dom"/>
</dbReference>
<dbReference type="AGR" id="WB:WBGene00009112"/>
<dbReference type="InParanoid" id="Q93559"/>
<protein>
    <submittedName>
        <fullName evidence="9">Ubiquitin-like domain-containing protein</fullName>
    </submittedName>
</protein>
<gene>
    <name evidence="9 11" type="primary">tag-353</name>
    <name evidence="9" type="ORF">CELE_F25D7.2</name>
    <name evidence="11" type="ORF">F25D7.2</name>
</gene>
<feature type="compositionally biased region" description="Low complexity" evidence="6">
    <location>
        <begin position="280"/>
        <end position="317"/>
    </location>
</feature>
<dbReference type="PhylomeDB" id="Q93559"/>
<name>Q93559_CAEEL</name>
<evidence type="ECO:0000256" key="5">
    <source>
        <dbReference type="ARBA" id="ARBA00023230"/>
    </source>
</evidence>
<evidence type="ECO:0000313" key="11">
    <source>
        <dbReference type="WormBase" id="F25D7.2"/>
    </source>
</evidence>
<keyword evidence="3 7" id="KW-1133">Transmembrane helix</keyword>
<sequence length="361" mass="40130">MTEDINVVPEQVSPSDDVELTIRQAYQAESDLKFSCPTSWTIKEVKEHVKNCLNNHPEVVTQRLIFSGASLNNEQVLADVLRERNHVAGEQIFFHLMIAQPYQQTTPTADVRRRNVNNTASNQNSASGSALNEYAQNMVAWQQYWNAYNQLSPEAQVSEHQRLMAHYYTYASTTPAAPIYQVPANQQLQQNAVAWRIRVQGVAAPARANGNQGAAAPRQGRVDILEVGYRIFKVVLLFSAILLYSSFERFALVLCSALFIYFIQLRRNHARNRVQAQAAAAAAQQANNQEPHVNNNNNGENDGDNTAPTTEGETPATSDAPVEPPAPQPTGMQVFIATLYSFVTSFFASLVPDHPMPMDLN</sequence>
<accession>Q93559</accession>
<organism evidence="9 10">
    <name type="scientific">Caenorhabditis elegans</name>
    <dbReference type="NCBI Taxonomy" id="6239"/>
    <lineage>
        <taxon>Eukaryota</taxon>
        <taxon>Metazoa</taxon>
        <taxon>Ecdysozoa</taxon>
        <taxon>Nematoda</taxon>
        <taxon>Chromadorea</taxon>
        <taxon>Rhabditida</taxon>
        <taxon>Rhabditina</taxon>
        <taxon>Rhabditomorpha</taxon>
        <taxon>Rhabditoidea</taxon>
        <taxon>Rhabditidae</taxon>
        <taxon>Peloderinae</taxon>
        <taxon>Caenorhabditis</taxon>
    </lineage>
</organism>
<evidence type="ECO:0000256" key="1">
    <source>
        <dbReference type="ARBA" id="ARBA00004370"/>
    </source>
</evidence>
<dbReference type="SUPFAM" id="SSF54236">
    <property type="entry name" value="Ubiquitin-like"/>
    <property type="match status" value="1"/>
</dbReference>
<feature type="transmembrane region" description="Helical" evidence="7">
    <location>
        <begin position="250"/>
        <end position="265"/>
    </location>
</feature>
<dbReference type="InterPro" id="IPR029071">
    <property type="entry name" value="Ubiquitin-like_domsf"/>
</dbReference>
<feature type="domain" description="Ubiquitin-like" evidence="8">
    <location>
        <begin position="18"/>
        <end position="79"/>
    </location>
</feature>
<dbReference type="PIR" id="T21335">
    <property type="entry name" value="T21335"/>
</dbReference>
<dbReference type="GO" id="GO:0036498">
    <property type="term" value="P:IRE1-mediated unfolded protein response"/>
    <property type="evidence" value="ECO:0007007"/>
    <property type="project" value="WormBase"/>
</dbReference>
<feature type="transmembrane region" description="Helical" evidence="7">
    <location>
        <begin position="334"/>
        <end position="351"/>
    </location>
</feature>